<dbReference type="GO" id="GO:0016788">
    <property type="term" value="F:hydrolase activity, acting on ester bonds"/>
    <property type="evidence" value="ECO:0007669"/>
    <property type="project" value="UniProtKB-ARBA"/>
</dbReference>
<dbReference type="AlphaFoldDB" id="A0AAX1PKB7"/>
<proteinExistence type="predicted"/>
<dbReference type="CDD" id="cd00229">
    <property type="entry name" value="SGNH_hydrolase"/>
    <property type="match status" value="1"/>
</dbReference>
<name>A0AAX1PKB7_AERSA</name>
<dbReference type="SUPFAM" id="SSF52266">
    <property type="entry name" value="SGNH hydrolase"/>
    <property type="match status" value="1"/>
</dbReference>
<dbReference type="Pfam" id="PF13472">
    <property type="entry name" value="Lipase_GDSL_2"/>
    <property type="match status" value="1"/>
</dbReference>
<organism evidence="2 3">
    <name type="scientific">Aeromonas salmonicida</name>
    <dbReference type="NCBI Taxonomy" id="645"/>
    <lineage>
        <taxon>Bacteria</taxon>
        <taxon>Pseudomonadati</taxon>
        <taxon>Pseudomonadota</taxon>
        <taxon>Gammaproteobacteria</taxon>
        <taxon>Aeromonadales</taxon>
        <taxon>Aeromonadaceae</taxon>
        <taxon>Aeromonas</taxon>
    </lineage>
</organism>
<protein>
    <submittedName>
        <fullName evidence="2">GDSL-like lipase/acylhydrolase family protein</fullName>
    </submittedName>
</protein>
<sequence>MYWPDTNTVVDVEPARKPVASAVRKYFTEGGAGVPPSVPGGDWFNQITNELLSVLAAAGIDPSKTDDDQLLQAITSIFSAMSAINQNPDGTVKASRVFDANGVNVENGYKQLTKYGQSLAAMTSQGGVILLGDSIGLSQGAAGYKAGYLYRFMRSLLNRHAGIGAADQGLGYESYLNMATAVNVGGITHNGTLLTGSGAADSRLQLLSGQSITITGRQALTYDIFYDPALSSGNIEFYLNGVLYATKAVSAAISTFQTAPFGTGSSIHPDDVVQIKAATGTVIVTGITTLLEASAAPYVTSVCRSGWGFDEFSVQARVDEVAAQVRFFKSGGPFTVFVMLGTNNIFHPTLRKTPDDYITALNTLVGKYIAALNGVVNIVIQVPLPANESTYPILPGYIYADYVKAIVEYGSANGYPVIRFDRIGASNAYYADGIHPNNAGHAAMTANMCETMGVPYAYGEFHQTPTIDHYREADIVYNAKYKDYSDLTSLRVKAHKQGRLLMMSGMAAPNGATGADLIIGTLSKGMRPVDADVYTVASTNSGPVSIVIKRDGTVNVLAVPSAWISFTGVSFVIRSQS</sequence>
<dbReference type="Proteomes" id="UP000249422">
    <property type="component" value="Unassembled WGS sequence"/>
</dbReference>
<dbReference type="RefSeq" id="WP_111588215.1">
    <property type="nucleotide sequence ID" value="NZ_CAWNWF010000004.1"/>
</dbReference>
<feature type="domain" description="SGNH hydrolase-type esterase" evidence="1">
    <location>
        <begin position="334"/>
        <end position="443"/>
    </location>
</feature>
<comment type="caution">
    <text evidence="2">The sequence shown here is derived from an EMBL/GenBank/DDBJ whole genome shotgun (WGS) entry which is preliminary data.</text>
</comment>
<reference evidence="2 3" key="1">
    <citation type="submission" date="2018-06" db="EMBL/GenBank/DDBJ databases">
        <title>Freshwater and sediment microbial communities from various areas in North America, analyzing microbe dynamics in response to fracking.</title>
        <authorList>
            <person name="Lamendella R."/>
        </authorList>
    </citation>
    <scope>NUCLEOTIDE SEQUENCE [LARGE SCALE GENOMIC DNA]</scope>
    <source>
        <strain evidence="2 3">17</strain>
    </source>
</reference>
<accession>A0AAX1PKB7</accession>
<dbReference type="Gene3D" id="3.40.50.1110">
    <property type="entry name" value="SGNH hydrolase"/>
    <property type="match status" value="1"/>
</dbReference>
<dbReference type="InterPro" id="IPR013830">
    <property type="entry name" value="SGNH_hydro"/>
</dbReference>
<dbReference type="EMBL" id="QLLM01000004">
    <property type="protein sequence ID" value="RAJ06415.1"/>
    <property type="molecule type" value="Genomic_DNA"/>
</dbReference>
<evidence type="ECO:0000313" key="3">
    <source>
        <dbReference type="Proteomes" id="UP000249422"/>
    </source>
</evidence>
<gene>
    <name evidence="2" type="ORF">DEU50_104196</name>
</gene>
<evidence type="ECO:0000259" key="1">
    <source>
        <dbReference type="Pfam" id="PF13472"/>
    </source>
</evidence>
<dbReference type="InterPro" id="IPR036514">
    <property type="entry name" value="SGNH_hydro_sf"/>
</dbReference>
<evidence type="ECO:0000313" key="2">
    <source>
        <dbReference type="EMBL" id="RAJ06415.1"/>
    </source>
</evidence>